<dbReference type="InterPro" id="IPR004090">
    <property type="entry name" value="Chemotax_Me-accpt_rcpt"/>
</dbReference>
<dbReference type="GeneID" id="87599407"/>
<feature type="transmembrane region" description="Helical" evidence="8">
    <location>
        <begin position="181"/>
        <end position="203"/>
    </location>
</feature>
<sequence length="559" mass="60804">MKSIRGKVLLGFSIVVLLFIVYSAYSYFNIQKTTQNIERVTEERFPLVVVKGELVSNVQERLSLAQGYLLTGNQNYARTFEELTEASQEIEEQLATLSEDPVLDEYLKINENWSALIVDEVFPSYVDGEISQASRIMSSQGTPMAMSLITYLQDTASQERETMGSQLKEAQNLGLELQRSVIVATLVTMLGSVMVALMIARIITKPIHSLLGQVSQIAKGDLSGEDINVKSKDEIGQLAKAFDEMKSHLRSLIGKTKEMSDQVTATAQELSASSQESVTVTNQVATTIQDVSEQSMDTVDRAKASVIAAKEMSAGVERITFATADVSIKADEAASHAEDGERSIERAIEQMDTAQHSVQQSATFIKQLGERSSEIGSILELIHSIAEQTNLLALNAAIEAARAGEHGKGFAVVADEVRKLAEESGRSANQISKMLATIQQDTEKAIQEMDKGQVEVEKGTKVVGDAGATFAKITASIAAVNEQMLDVSTATQQIARNTIELSDSIQNMEQASMQNADHSQTVAASTEEQLSSMEEIAYSAEQLSNLAAGLQEEINRFKL</sequence>
<accession>A0A0M0KEY9</accession>
<evidence type="ECO:0008006" key="12">
    <source>
        <dbReference type="Google" id="ProtNLM"/>
    </source>
</evidence>
<dbReference type="InterPro" id="IPR004089">
    <property type="entry name" value="MCPsignal_dom"/>
</dbReference>
<proteinExistence type="inferred from homology"/>
<dbReference type="GO" id="GO:0005886">
    <property type="term" value="C:plasma membrane"/>
    <property type="evidence" value="ECO:0007669"/>
    <property type="project" value="UniProtKB-SubCell"/>
</dbReference>
<keyword evidence="4 6" id="KW-0807">Transducer</keyword>
<keyword evidence="7" id="KW-0175">Coiled coil</keyword>
<gene>
    <name evidence="11" type="ORF">AMD02_00015</name>
</gene>
<evidence type="ECO:0000259" key="9">
    <source>
        <dbReference type="PROSITE" id="PS50111"/>
    </source>
</evidence>
<dbReference type="PATRIC" id="fig|136160.3.peg.164"/>
<dbReference type="Pfam" id="PF00672">
    <property type="entry name" value="HAMP"/>
    <property type="match status" value="1"/>
</dbReference>
<dbReference type="Gene3D" id="1.10.287.950">
    <property type="entry name" value="Methyl-accepting chemotaxis protein"/>
    <property type="match status" value="1"/>
</dbReference>
<dbReference type="CDD" id="cd11386">
    <property type="entry name" value="MCP_signal"/>
    <property type="match status" value="1"/>
</dbReference>
<dbReference type="PRINTS" id="PR00260">
    <property type="entry name" value="CHEMTRNSDUCR"/>
</dbReference>
<evidence type="ECO:0000256" key="7">
    <source>
        <dbReference type="SAM" id="Coils"/>
    </source>
</evidence>
<accession>A0A4Y7WGM3</accession>
<evidence type="ECO:0000256" key="1">
    <source>
        <dbReference type="ARBA" id="ARBA00004236"/>
    </source>
</evidence>
<dbReference type="Gene3D" id="6.10.340.10">
    <property type="match status" value="1"/>
</dbReference>
<evidence type="ECO:0000256" key="4">
    <source>
        <dbReference type="ARBA" id="ARBA00023224"/>
    </source>
</evidence>
<evidence type="ECO:0000259" key="10">
    <source>
        <dbReference type="PROSITE" id="PS50885"/>
    </source>
</evidence>
<reference evidence="11" key="1">
    <citation type="submission" date="2015-08" db="EMBL/GenBank/DDBJ databases">
        <title>Complete DNA Sequence of Pseudomonas syringae pv. actinidiae, the Causal Agent of Kiwifruit Canker Disease.</title>
        <authorList>
            <person name="Rikkerink E.H.A."/>
            <person name="Fineran P.C."/>
        </authorList>
    </citation>
    <scope>NUCLEOTIDE SEQUENCE</scope>
    <source>
        <strain evidence="11">DSM 13666</strain>
    </source>
</reference>
<dbReference type="RefSeq" id="WP_053430020.1">
    <property type="nucleotide sequence ID" value="NZ_CP040441.1"/>
</dbReference>
<feature type="domain" description="HAMP" evidence="10">
    <location>
        <begin position="201"/>
        <end position="254"/>
    </location>
</feature>
<evidence type="ECO:0000256" key="8">
    <source>
        <dbReference type="SAM" id="Phobius"/>
    </source>
</evidence>
<organism evidence="11">
    <name type="scientific">Halalkalibacterium halodurans</name>
    <name type="common">Bacillus halodurans</name>
    <dbReference type="NCBI Taxonomy" id="86665"/>
    <lineage>
        <taxon>Bacteria</taxon>
        <taxon>Bacillati</taxon>
        <taxon>Bacillota</taxon>
        <taxon>Bacilli</taxon>
        <taxon>Bacillales</taxon>
        <taxon>Bacillaceae</taxon>
        <taxon>Halalkalibacterium (ex Joshi et al. 2022)</taxon>
    </lineage>
</organism>
<dbReference type="GO" id="GO:0004888">
    <property type="term" value="F:transmembrane signaling receptor activity"/>
    <property type="evidence" value="ECO:0007669"/>
    <property type="project" value="InterPro"/>
</dbReference>
<dbReference type="Pfam" id="PF00015">
    <property type="entry name" value="MCPsignal"/>
    <property type="match status" value="1"/>
</dbReference>
<dbReference type="SMART" id="SM00304">
    <property type="entry name" value="HAMP"/>
    <property type="match status" value="1"/>
</dbReference>
<dbReference type="PROSITE" id="PS50111">
    <property type="entry name" value="CHEMOTAXIS_TRANSDUC_2"/>
    <property type="match status" value="1"/>
</dbReference>
<evidence type="ECO:0000256" key="5">
    <source>
        <dbReference type="ARBA" id="ARBA00029447"/>
    </source>
</evidence>
<dbReference type="PANTHER" id="PTHR32089:SF112">
    <property type="entry name" value="LYSOZYME-LIKE PROTEIN-RELATED"/>
    <property type="match status" value="1"/>
</dbReference>
<feature type="domain" description="Methyl-accepting transducer" evidence="9">
    <location>
        <begin position="273"/>
        <end position="509"/>
    </location>
</feature>
<dbReference type="AlphaFoldDB" id="A0A0M0KEY9"/>
<evidence type="ECO:0000313" key="11">
    <source>
        <dbReference type="EMBL" id="KOO37411.1"/>
    </source>
</evidence>
<comment type="subcellular location">
    <subcellularLocation>
        <location evidence="1">Cell membrane</location>
    </subcellularLocation>
</comment>
<keyword evidence="8" id="KW-0812">Transmembrane</keyword>
<dbReference type="SUPFAM" id="SSF58104">
    <property type="entry name" value="Methyl-accepting chemotaxis protein (MCP) signaling domain"/>
    <property type="match status" value="1"/>
</dbReference>
<dbReference type="PANTHER" id="PTHR32089">
    <property type="entry name" value="METHYL-ACCEPTING CHEMOTAXIS PROTEIN MCPB"/>
    <property type="match status" value="1"/>
</dbReference>
<keyword evidence="3 8" id="KW-0472">Membrane</keyword>
<name>A0A0M0KEY9_ALKHA</name>
<protein>
    <recommendedName>
        <fullName evidence="12">Methyl-accepting chemotaxis protein</fullName>
    </recommendedName>
</protein>
<keyword evidence="8" id="KW-1133">Transmembrane helix</keyword>
<dbReference type="InterPro" id="IPR003660">
    <property type="entry name" value="HAMP_dom"/>
</dbReference>
<evidence type="ECO:0000256" key="3">
    <source>
        <dbReference type="ARBA" id="ARBA00023136"/>
    </source>
</evidence>
<keyword evidence="2" id="KW-1003">Cell membrane</keyword>
<dbReference type="SMART" id="SM00283">
    <property type="entry name" value="MA"/>
    <property type="match status" value="1"/>
</dbReference>
<comment type="similarity">
    <text evidence="5">Belongs to the methyl-accepting chemotaxis (MCP) protein family.</text>
</comment>
<evidence type="ECO:0000256" key="2">
    <source>
        <dbReference type="ARBA" id="ARBA00022475"/>
    </source>
</evidence>
<comment type="caution">
    <text evidence="11">The sequence shown here is derived from an EMBL/GenBank/DDBJ whole genome shotgun (WGS) entry which is preliminary data.</text>
</comment>
<dbReference type="GO" id="GO:0006935">
    <property type="term" value="P:chemotaxis"/>
    <property type="evidence" value="ECO:0007669"/>
    <property type="project" value="InterPro"/>
</dbReference>
<dbReference type="CDD" id="cd06225">
    <property type="entry name" value="HAMP"/>
    <property type="match status" value="1"/>
</dbReference>
<dbReference type="EMBL" id="LILD01000001">
    <property type="protein sequence ID" value="KOO37411.1"/>
    <property type="molecule type" value="Genomic_DNA"/>
</dbReference>
<dbReference type="GO" id="GO:0007165">
    <property type="term" value="P:signal transduction"/>
    <property type="evidence" value="ECO:0007669"/>
    <property type="project" value="UniProtKB-KW"/>
</dbReference>
<evidence type="ECO:0000256" key="6">
    <source>
        <dbReference type="PROSITE-ProRule" id="PRU00284"/>
    </source>
</evidence>
<feature type="coiled-coil region" evidence="7">
    <location>
        <begin position="73"/>
        <end position="100"/>
    </location>
</feature>
<dbReference type="PROSITE" id="PS50885">
    <property type="entry name" value="HAMP"/>
    <property type="match status" value="1"/>
</dbReference>